<proteinExistence type="predicted"/>
<gene>
    <name evidence="2" type="ORF">CDQ84_17705</name>
</gene>
<dbReference type="KEGG" id="cthd:CDO33_02070"/>
<dbReference type="EMBL" id="NIOJ01000076">
    <property type="protein sequence ID" value="PNT95114.1"/>
    <property type="molecule type" value="Genomic_DNA"/>
</dbReference>
<name>A0A2K2F7A9_9CLOT</name>
<keyword evidence="1" id="KW-1133">Transmembrane helix</keyword>
<reference evidence="2 3" key="1">
    <citation type="submission" date="2017-06" db="EMBL/GenBank/DDBJ databases">
        <title>Investigating the central metabolism of Clostridium thermosuccinogenes.</title>
        <authorList>
            <person name="Koendjbiharie J.G."/>
            <person name="van Kranenburg R."/>
        </authorList>
    </citation>
    <scope>NUCLEOTIDE SEQUENCE [LARGE SCALE GENOMIC DNA]</scope>
    <source>
        <strain evidence="2 3">DSM 5806</strain>
    </source>
</reference>
<keyword evidence="1" id="KW-0472">Membrane</keyword>
<keyword evidence="3" id="KW-1185">Reference proteome</keyword>
<evidence type="ECO:0000313" key="2">
    <source>
        <dbReference type="EMBL" id="PNT95114.1"/>
    </source>
</evidence>
<comment type="caution">
    <text evidence="2">The sequence shown here is derived from an EMBL/GenBank/DDBJ whole genome shotgun (WGS) entry which is preliminary data.</text>
</comment>
<evidence type="ECO:0000256" key="1">
    <source>
        <dbReference type="SAM" id="Phobius"/>
    </source>
</evidence>
<keyword evidence="1" id="KW-0812">Transmembrane</keyword>
<protein>
    <submittedName>
        <fullName evidence="2">Uncharacterized protein</fullName>
    </submittedName>
</protein>
<organism evidence="2 3">
    <name type="scientific">Clostridium thermosuccinogenes</name>
    <dbReference type="NCBI Taxonomy" id="84032"/>
    <lineage>
        <taxon>Bacteria</taxon>
        <taxon>Bacillati</taxon>
        <taxon>Bacillota</taxon>
        <taxon>Clostridia</taxon>
        <taxon>Eubacteriales</taxon>
        <taxon>Clostridiaceae</taxon>
        <taxon>Clostridium</taxon>
    </lineage>
</organism>
<dbReference type="AlphaFoldDB" id="A0A2K2F7A9"/>
<sequence length="79" mass="8840">MSLVSVIINTTSILALILTYVWWAPLLILGLSIPLFYMASKSGKENYDAEKLYLKMIDDLPQGLDTHLGKIKEGRSTLI</sequence>
<dbReference type="RefSeq" id="WP_103083068.1">
    <property type="nucleotide sequence ID" value="NZ_CP021850.1"/>
</dbReference>
<evidence type="ECO:0000313" key="3">
    <source>
        <dbReference type="Proteomes" id="UP000236151"/>
    </source>
</evidence>
<feature type="transmembrane region" description="Helical" evidence="1">
    <location>
        <begin position="12"/>
        <end position="37"/>
    </location>
</feature>
<dbReference type="Proteomes" id="UP000236151">
    <property type="component" value="Unassembled WGS sequence"/>
</dbReference>
<accession>A0A2K2F7A9</accession>